<evidence type="ECO:0000313" key="7">
    <source>
        <dbReference type="Proteomes" id="UP001174677"/>
    </source>
</evidence>
<dbReference type="PANTHER" id="PTHR32009">
    <property type="entry name" value="TMV RESISTANCE PROTEIN N-LIKE"/>
    <property type="match status" value="1"/>
</dbReference>
<evidence type="ECO:0000259" key="5">
    <source>
        <dbReference type="PROSITE" id="PS50104"/>
    </source>
</evidence>
<evidence type="ECO:0000313" key="6">
    <source>
        <dbReference type="EMBL" id="KAJ9167258.1"/>
    </source>
</evidence>
<evidence type="ECO:0000256" key="3">
    <source>
        <dbReference type="ARBA" id="ARBA00023027"/>
    </source>
</evidence>
<keyword evidence="3" id="KW-0520">NAD</keyword>
<organism evidence="6 7">
    <name type="scientific">Hevea brasiliensis</name>
    <name type="common">Para rubber tree</name>
    <name type="synonym">Siphonia brasiliensis</name>
    <dbReference type="NCBI Taxonomy" id="3981"/>
    <lineage>
        <taxon>Eukaryota</taxon>
        <taxon>Viridiplantae</taxon>
        <taxon>Streptophyta</taxon>
        <taxon>Embryophyta</taxon>
        <taxon>Tracheophyta</taxon>
        <taxon>Spermatophyta</taxon>
        <taxon>Magnoliopsida</taxon>
        <taxon>eudicotyledons</taxon>
        <taxon>Gunneridae</taxon>
        <taxon>Pentapetalae</taxon>
        <taxon>rosids</taxon>
        <taxon>fabids</taxon>
        <taxon>Malpighiales</taxon>
        <taxon>Euphorbiaceae</taxon>
        <taxon>Crotonoideae</taxon>
        <taxon>Micrandreae</taxon>
        <taxon>Hevea</taxon>
    </lineage>
</organism>
<dbReference type="Gene3D" id="3.40.50.10140">
    <property type="entry name" value="Toll/interleukin-1 receptor homology (TIR) domain"/>
    <property type="match status" value="1"/>
</dbReference>
<dbReference type="PROSITE" id="PS50104">
    <property type="entry name" value="TIR"/>
    <property type="match status" value="1"/>
</dbReference>
<evidence type="ECO:0000256" key="1">
    <source>
        <dbReference type="ARBA" id="ARBA00011982"/>
    </source>
</evidence>
<sequence length="97" mass="11344">MATASTAHKWKYDVFLSFRGQDTRDNFTRHLHEALCRKKIKTFIDNNLERGEEITPALLRTIEESMISIIIFSKNYASSPWCLDEMVKILECKENFG</sequence>
<comment type="catalytic activity">
    <reaction evidence="4">
        <text>NAD(+) + H2O = ADP-D-ribose + nicotinamide + H(+)</text>
        <dbReference type="Rhea" id="RHEA:16301"/>
        <dbReference type="ChEBI" id="CHEBI:15377"/>
        <dbReference type="ChEBI" id="CHEBI:15378"/>
        <dbReference type="ChEBI" id="CHEBI:17154"/>
        <dbReference type="ChEBI" id="CHEBI:57540"/>
        <dbReference type="ChEBI" id="CHEBI:57967"/>
        <dbReference type="EC" id="3.2.2.6"/>
    </reaction>
    <physiologicalReaction direction="left-to-right" evidence="4">
        <dbReference type="Rhea" id="RHEA:16302"/>
    </physiologicalReaction>
</comment>
<dbReference type="InterPro" id="IPR035897">
    <property type="entry name" value="Toll_tir_struct_dom_sf"/>
</dbReference>
<dbReference type="Pfam" id="PF01582">
    <property type="entry name" value="TIR"/>
    <property type="match status" value="1"/>
</dbReference>
<reference evidence="6 7" key="1">
    <citation type="journal article" date="2023" name="Plant Biotechnol. J.">
        <title>Chromosome-level wild Hevea brasiliensis genome provides new tools for genomic-assisted breeding and valuable loci to elevate rubber yield.</title>
        <authorList>
            <person name="Cheng H."/>
            <person name="Song X."/>
            <person name="Hu Y."/>
            <person name="Wu T."/>
            <person name="Yang Q."/>
            <person name="An Z."/>
            <person name="Feng S."/>
            <person name="Deng Z."/>
            <person name="Wu W."/>
            <person name="Zeng X."/>
            <person name="Tu M."/>
            <person name="Wang X."/>
            <person name="Huang H."/>
        </authorList>
    </citation>
    <scope>NUCLEOTIDE SEQUENCE [LARGE SCALE GENOMIC DNA]</scope>
    <source>
        <strain evidence="6">MT/VB/25A 57/8</strain>
    </source>
</reference>
<dbReference type="InterPro" id="IPR000157">
    <property type="entry name" value="TIR_dom"/>
</dbReference>
<dbReference type="SMART" id="SM00255">
    <property type="entry name" value="TIR"/>
    <property type="match status" value="1"/>
</dbReference>
<proteinExistence type="predicted"/>
<dbReference type="EC" id="3.2.2.6" evidence="1"/>
<evidence type="ECO:0000256" key="2">
    <source>
        <dbReference type="ARBA" id="ARBA00022801"/>
    </source>
</evidence>
<dbReference type="PANTHER" id="PTHR32009:SF39">
    <property type="entry name" value="TIR DOMAIN-CONTAINING PROTEIN"/>
    <property type="match status" value="1"/>
</dbReference>
<keyword evidence="7" id="KW-1185">Reference proteome</keyword>
<dbReference type="EMBL" id="JARPOI010000012">
    <property type="protein sequence ID" value="KAJ9167258.1"/>
    <property type="molecule type" value="Genomic_DNA"/>
</dbReference>
<accession>A0ABQ9LKU3</accession>
<evidence type="ECO:0000256" key="4">
    <source>
        <dbReference type="ARBA" id="ARBA00047304"/>
    </source>
</evidence>
<dbReference type="Proteomes" id="UP001174677">
    <property type="component" value="Chromosome 12"/>
</dbReference>
<gene>
    <name evidence="6" type="ORF">P3X46_021922</name>
</gene>
<name>A0ABQ9LKU3_HEVBR</name>
<keyword evidence="2" id="KW-0378">Hydrolase</keyword>
<comment type="caution">
    <text evidence="6">The sequence shown here is derived from an EMBL/GenBank/DDBJ whole genome shotgun (WGS) entry which is preliminary data.</text>
</comment>
<dbReference type="SUPFAM" id="SSF52200">
    <property type="entry name" value="Toll/Interleukin receptor TIR domain"/>
    <property type="match status" value="1"/>
</dbReference>
<protein>
    <recommendedName>
        <fullName evidence="1">ADP-ribosyl cyclase/cyclic ADP-ribose hydrolase</fullName>
        <ecNumber evidence="1">3.2.2.6</ecNumber>
    </recommendedName>
</protein>
<feature type="domain" description="TIR" evidence="5">
    <location>
        <begin position="10"/>
        <end position="97"/>
    </location>
</feature>